<comment type="similarity">
    <text evidence="1">Belongs to the Gfo/Idh/MocA family.</text>
</comment>
<dbReference type="Pfam" id="PF22725">
    <property type="entry name" value="GFO_IDH_MocA_C3"/>
    <property type="match status" value="1"/>
</dbReference>
<organism evidence="5 6">
    <name type="scientific">Streptosporangium sandarakinum</name>
    <dbReference type="NCBI Taxonomy" id="1260955"/>
    <lineage>
        <taxon>Bacteria</taxon>
        <taxon>Bacillati</taxon>
        <taxon>Actinomycetota</taxon>
        <taxon>Actinomycetes</taxon>
        <taxon>Streptosporangiales</taxon>
        <taxon>Streptosporangiaceae</taxon>
        <taxon>Streptosporangium</taxon>
    </lineage>
</organism>
<keyword evidence="2" id="KW-0560">Oxidoreductase</keyword>
<evidence type="ECO:0000259" key="4">
    <source>
        <dbReference type="Pfam" id="PF22725"/>
    </source>
</evidence>
<gene>
    <name evidence="5" type="ORF">HDA43_003797</name>
</gene>
<evidence type="ECO:0000313" key="5">
    <source>
        <dbReference type="EMBL" id="NYF41596.1"/>
    </source>
</evidence>
<dbReference type="EMBL" id="JACCCO010000002">
    <property type="protein sequence ID" value="NYF41596.1"/>
    <property type="molecule type" value="Genomic_DNA"/>
</dbReference>
<dbReference type="InterPro" id="IPR055170">
    <property type="entry name" value="GFO_IDH_MocA-like_dom"/>
</dbReference>
<dbReference type="Gene3D" id="3.40.50.720">
    <property type="entry name" value="NAD(P)-binding Rossmann-like Domain"/>
    <property type="match status" value="1"/>
</dbReference>
<dbReference type="GO" id="GO:0016491">
    <property type="term" value="F:oxidoreductase activity"/>
    <property type="evidence" value="ECO:0007669"/>
    <property type="project" value="UniProtKB-KW"/>
</dbReference>
<dbReference type="PANTHER" id="PTHR22604:SF105">
    <property type="entry name" value="TRANS-1,2-DIHYDROBENZENE-1,2-DIOL DEHYDROGENASE"/>
    <property type="match status" value="1"/>
</dbReference>
<protein>
    <submittedName>
        <fullName evidence="5">Putative dehydrogenase</fullName>
    </submittedName>
</protein>
<dbReference type="SUPFAM" id="SSF51735">
    <property type="entry name" value="NAD(P)-binding Rossmann-fold domains"/>
    <property type="match status" value="1"/>
</dbReference>
<dbReference type="Gene3D" id="3.30.360.10">
    <property type="entry name" value="Dihydrodipicolinate Reductase, domain 2"/>
    <property type="match status" value="1"/>
</dbReference>
<dbReference type="PANTHER" id="PTHR22604">
    <property type="entry name" value="OXIDOREDUCTASES"/>
    <property type="match status" value="1"/>
</dbReference>
<accession>A0A852V0U5</accession>
<comment type="caution">
    <text evidence="5">The sequence shown here is derived from an EMBL/GenBank/DDBJ whole genome shotgun (WGS) entry which is preliminary data.</text>
</comment>
<dbReference type="Pfam" id="PF01408">
    <property type="entry name" value="GFO_IDH_MocA"/>
    <property type="match status" value="1"/>
</dbReference>
<evidence type="ECO:0000256" key="2">
    <source>
        <dbReference type="ARBA" id="ARBA00023002"/>
    </source>
</evidence>
<keyword evidence="6" id="KW-1185">Reference proteome</keyword>
<evidence type="ECO:0000313" key="6">
    <source>
        <dbReference type="Proteomes" id="UP000576393"/>
    </source>
</evidence>
<dbReference type="AlphaFoldDB" id="A0A852V0U5"/>
<dbReference type="InterPro" id="IPR000683">
    <property type="entry name" value="Gfo/Idh/MocA-like_OxRdtase_N"/>
</dbReference>
<dbReference type="GO" id="GO:0000166">
    <property type="term" value="F:nucleotide binding"/>
    <property type="evidence" value="ECO:0007669"/>
    <property type="project" value="InterPro"/>
</dbReference>
<dbReference type="InterPro" id="IPR036291">
    <property type="entry name" value="NAD(P)-bd_dom_sf"/>
</dbReference>
<sequence>MRAMDGMSATGGVNAVTDVNAAGSLSTAGGMSDVNAAEGLSTAGGMSAMSDVNAVEGLSAAGGVNVASRPVRMAVLGAADIARRRMLPAMTRAAGVEPVVVAGRRPAETGRLAAEFGVEAAGDYETALLRDDVEAVYLPLPNALHAPWAERALRAGRHVLVEKPLTTCAADTARLQRLADERGLVLMEAMMFVHHAQHEEVRRLLDGGALGTPLAFTAAFTVPPRDPGDIRYRADLGGGALLDTGVYPLRAAQHLLGGDLEVLGAVLRCGDEVDVGGAALLVSPRGVTAQVEFGFDRPYRCSYEIRGSRGGLLLDRAFTPPADLTPVARRTGLDGRTDDLPLRADDQFAALLRSFARAVRTGERHGDAAASLAQARLVDRIRETARRVPA</sequence>
<dbReference type="SUPFAM" id="SSF55347">
    <property type="entry name" value="Glyceraldehyde-3-phosphate dehydrogenase-like, C-terminal domain"/>
    <property type="match status" value="1"/>
</dbReference>
<proteinExistence type="inferred from homology"/>
<reference evidence="5 6" key="1">
    <citation type="submission" date="2020-07" db="EMBL/GenBank/DDBJ databases">
        <title>Sequencing the genomes of 1000 actinobacteria strains.</title>
        <authorList>
            <person name="Klenk H.-P."/>
        </authorList>
    </citation>
    <scope>NUCLEOTIDE SEQUENCE [LARGE SCALE GENOMIC DNA]</scope>
    <source>
        <strain evidence="5 6">DSM 45763</strain>
    </source>
</reference>
<dbReference type="Proteomes" id="UP000576393">
    <property type="component" value="Unassembled WGS sequence"/>
</dbReference>
<name>A0A852V0U5_9ACTN</name>
<evidence type="ECO:0000256" key="1">
    <source>
        <dbReference type="ARBA" id="ARBA00010928"/>
    </source>
</evidence>
<evidence type="ECO:0000259" key="3">
    <source>
        <dbReference type="Pfam" id="PF01408"/>
    </source>
</evidence>
<dbReference type="InterPro" id="IPR050984">
    <property type="entry name" value="Gfo/Idh/MocA_domain"/>
</dbReference>
<feature type="domain" description="Gfo/Idh/MocA-like oxidoreductase N-terminal" evidence="3">
    <location>
        <begin position="71"/>
        <end position="188"/>
    </location>
</feature>
<feature type="domain" description="GFO/IDH/MocA-like oxidoreductase" evidence="4">
    <location>
        <begin position="199"/>
        <end position="312"/>
    </location>
</feature>